<sequence length="745" mass="88048">MIIRTFKNIFLNYFICYLKVVCLSNLDTNCYFKQDNCTFAADNCNGKNYDKVLDLYTRPIPISDPSRYFPSITLSNRFHPYNLPRKSQEKSIDITKHISHNDQFNPQKLPSCLYSSYISSQNISTDDNLPRFDLAFCHLIESNQSALQNKDVPNLESTAQSSILLHQEKQFLFAQQYQLLPENSDKSNTKESESCVSDLKTPNALSSLINFHDEFDYKGTISYLEFLKKITLHNATPKSYEEQYDLKRAKKRLNLLLSRQERYVATADNKSLLSKCEEGDKLNMICNKYHNYTREYSMTRWKKIGIHIFRRLKSIQKEYDSILKSFIKLEEFVINSKEKNANDIVLNNIAKMNLDEIFIGELHAHSYKDLISSNIKNIFDNIFLKNKPCIWETQSNAQRLTYTVQELEHIFSYEIANLKSQDTDISNVIKVCWYFVDYEKVLFQDMDINMILEALNLPKMTETLVKLNECMKIDLFYEILVLIERYGKNLEQIIKKNHVVSTVFLLNALVINFQQINYTHSQSKSYEDLYKTSKVKINADIFYRGKLFEELLRNLENYETIANLYGMLNTCRFILNLVISRKSRSTLFFLQIPCLIAMILDESFISNKTQTKEFFAFILLLIKKKEIIYRQKEFYNDKIQYFFETNSPIIDKLVNFNLMLIKKYINLRQKRYLRRIFYEKCENVFKSLVALSQNIPKKDLKLKKLYASQLYWIMIFGKKSLIYSNNRNNISLLATNLRKKINELI</sequence>
<organism evidence="2 3">
    <name type="scientific">Hamiltosporidium tvaerminnensis</name>
    <dbReference type="NCBI Taxonomy" id="1176355"/>
    <lineage>
        <taxon>Eukaryota</taxon>
        <taxon>Fungi</taxon>
        <taxon>Fungi incertae sedis</taxon>
        <taxon>Microsporidia</taxon>
        <taxon>Dubosqiidae</taxon>
        <taxon>Hamiltosporidium</taxon>
    </lineage>
</organism>
<reference evidence="2 3" key="1">
    <citation type="submission" date="2017-12" db="EMBL/GenBank/DDBJ databases">
        <authorList>
            <person name="Pombert J.-F."/>
            <person name="Haag K.L."/>
            <person name="Ebert D."/>
        </authorList>
    </citation>
    <scope>NUCLEOTIDE SEQUENCE [LARGE SCALE GENOMIC DNA]</scope>
    <source>
        <strain evidence="2">FI-OER-3-3</strain>
    </source>
</reference>
<name>A0A4Q9L0K9_9MICR</name>
<comment type="caution">
    <text evidence="2">The sequence shown here is derived from an EMBL/GenBank/DDBJ whole genome shotgun (WGS) entry which is preliminary data.</text>
</comment>
<dbReference type="Proteomes" id="UP000292362">
    <property type="component" value="Unassembled WGS sequence"/>
</dbReference>
<proteinExistence type="predicted"/>
<evidence type="ECO:0000313" key="2">
    <source>
        <dbReference type="EMBL" id="TBU00291.1"/>
    </source>
</evidence>
<protein>
    <submittedName>
        <fullName evidence="2">Uncharacterized protein</fullName>
    </submittedName>
</protein>
<accession>A0A4Q9L0K9</accession>
<evidence type="ECO:0000256" key="1">
    <source>
        <dbReference type="SAM" id="SignalP"/>
    </source>
</evidence>
<gene>
    <name evidence="2" type="ORF">CWI37_1053p0010</name>
</gene>
<evidence type="ECO:0000313" key="3">
    <source>
        <dbReference type="Proteomes" id="UP000292362"/>
    </source>
</evidence>
<dbReference type="EMBL" id="PITJ01001053">
    <property type="protein sequence ID" value="TBU00291.1"/>
    <property type="molecule type" value="Genomic_DNA"/>
</dbReference>
<keyword evidence="1" id="KW-0732">Signal</keyword>
<dbReference type="AlphaFoldDB" id="A0A4Q9L0K9"/>
<dbReference type="VEuPathDB" id="MicrosporidiaDB:CWI37_1053p0010"/>
<feature type="chain" id="PRO_5020758363" evidence="1">
    <location>
        <begin position="24"/>
        <end position="745"/>
    </location>
</feature>
<feature type="signal peptide" evidence="1">
    <location>
        <begin position="1"/>
        <end position="23"/>
    </location>
</feature>